<feature type="domain" description="CCHC-type" evidence="2">
    <location>
        <begin position="202"/>
        <end position="217"/>
    </location>
</feature>
<sequence>MDKLLDINALTDNLHIYCTPSIDIIPEKAENDTTLIARVVTKKIINMNAFKATIIKAWNPNGKVSSNILTNNSVAFIFEEEKDYEKVMNQTWTFRDHNIVTASWLPDKALDEIDLNTTPFWVHASGIPVNCITTMTAIVIGDSVGKFIKADLNSANQRWKKALRIQVSVDVRKLLLSNMVLSVNGRTRILKELRYERLTKICYNCGKLGHKIPNCEEEIEEKIKVTANLGPWLWLKVENTHIPNPKFNAYKPPGIGSTPINFNRTGDNFSGQRPSNDDMGFPNSHIKDCCESSVEPMHLRASTLHYPKYHLQTHGAHCHIPILSIF</sequence>
<dbReference type="AlphaFoldDB" id="A0ABD3DRG2"/>
<dbReference type="EMBL" id="JAVIJP010000015">
    <property type="protein sequence ID" value="KAL3644212.1"/>
    <property type="molecule type" value="Genomic_DNA"/>
</dbReference>
<dbReference type="InterPro" id="IPR001878">
    <property type="entry name" value="Znf_CCHC"/>
</dbReference>
<protein>
    <recommendedName>
        <fullName evidence="2">CCHC-type domain-containing protein</fullName>
    </recommendedName>
</protein>
<dbReference type="InterPro" id="IPR040256">
    <property type="entry name" value="At4g02000-like"/>
</dbReference>
<evidence type="ECO:0000313" key="3">
    <source>
        <dbReference type="EMBL" id="KAL3644212.1"/>
    </source>
</evidence>
<keyword evidence="1" id="KW-0479">Metal-binding</keyword>
<proteinExistence type="predicted"/>
<name>A0ABD3DRG2_9LAMI</name>
<evidence type="ECO:0000256" key="1">
    <source>
        <dbReference type="PROSITE-ProRule" id="PRU00047"/>
    </source>
</evidence>
<dbReference type="SUPFAM" id="SSF57756">
    <property type="entry name" value="Retrovirus zinc finger-like domains"/>
    <property type="match status" value="1"/>
</dbReference>
<keyword evidence="4" id="KW-1185">Reference proteome</keyword>
<dbReference type="InterPro" id="IPR025836">
    <property type="entry name" value="Zn_knuckle_CX2CX4HX4C"/>
</dbReference>
<dbReference type="Pfam" id="PF14111">
    <property type="entry name" value="DUF4283"/>
    <property type="match status" value="1"/>
</dbReference>
<dbReference type="PROSITE" id="PS50158">
    <property type="entry name" value="ZF_CCHC"/>
    <property type="match status" value="1"/>
</dbReference>
<dbReference type="Proteomes" id="UP001632038">
    <property type="component" value="Unassembled WGS sequence"/>
</dbReference>
<gene>
    <name evidence="3" type="ORF">CASFOL_012144</name>
</gene>
<dbReference type="InterPro" id="IPR025558">
    <property type="entry name" value="DUF4283"/>
</dbReference>
<keyword evidence="1" id="KW-0862">Zinc</keyword>
<dbReference type="InterPro" id="IPR036875">
    <property type="entry name" value="Znf_CCHC_sf"/>
</dbReference>
<dbReference type="GO" id="GO:0008270">
    <property type="term" value="F:zinc ion binding"/>
    <property type="evidence" value="ECO:0007669"/>
    <property type="project" value="UniProtKB-KW"/>
</dbReference>
<reference evidence="4" key="1">
    <citation type="journal article" date="2024" name="IScience">
        <title>Strigolactones Initiate the Formation of Haustorium-like Structures in Castilleja.</title>
        <authorList>
            <person name="Buerger M."/>
            <person name="Peterson D."/>
            <person name="Chory J."/>
        </authorList>
    </citation>
    <scope>NUCLEOTIDE SEQUENCE [LARGE SCALE GENOMIC DNA]</scope>
</reference>
<evidence type="ECO:0000259" key="2">
    <source>
        <dbReference type="PROSITE" id="PS50158"/>
    </source>
</evidence>
<keyword evidence="1" id="KW-0863">Zinc-finger</keyword>
<comment type="caution">
    <text evidence="3">The sequence shown here is derived from an EMBL/GenBank/DDBJ whole genome shotgun (WGS) entry which is preliminary data.</text>
</comment>
<evidence type="ECO:0000313" key="4">
    <source>
        <dbReference type="Proteomes" id="UP001632038"/>
    </source>
</evidence>
<dbReference type="Pfam" id="PF14392">
    <property type="entry name" value="zf-CCHC_4"/>
    <property type="match status" value="1"/>
</dbReference>
<organism evidence="3 4">
    <name type="scientific">Castilleja foliolosa</name>
    <dbReference type="NCBI Taxonomy" id="1961234"/>
    <lineage>
        <taxon>Eukaryota</taxon>
        <taxon>Viridiplantae</taxon>
        <taxon>Streptophyta</taxon>
        <taxon>Embryophyta</taxon>
        <taxon>Tracheophyta</taxon>
        <taxon>Spermatophyta</taxon>
        <taxon>Magnoliopsida</taxon>
        <taxon>eudicotyledons</taxon>
        <taxon>Gunneridae</taxon>
        <taxon>Pentapetalae</taxon>
        <taxon>asterids</taxon>
        <taxon>lamiids</taxon>
        <taxon>Lamiales</taxon>
        <taxon>Orobanchaceae</taxon>
        <taxon>Pedicularideae</taxon>
        <taxon>Castillejinae</taxon>
        <taxon>Castilleja</taxon>
    </lineage>
</organism>
<dbReference type="PANTHER" id="PTHR31286:SF178">
    <property type="entry name" value="DUF4283 DOMAIN-CONTAINING PROTEIN"/>
    <property type="match status" value="1"/>
</dbReference>
<accession>A0ABD3DRG2</accession>
<dbReference type="PANTHER" id="PTHR31286">
    <property type="entry name" value="GLYCINE-RICH CELL WALL STRUCTURAL PROTEIN 1.8-LIKE"/>
    <property type="match status" value="1"/>
</dbReference>